<comment type="caution">
    <text evidence="1">The sequence shown here is derived from an EMBL/GenBank/DDBJ whole genome shotgun (WGS) entry which is preliminary data.</text>
</comment>
<protein>
    <submittedName>
        <fullName evidence="1">Uncharacterized protein</fullName>
    </submittedName>
</protein>
<feature type="non-terminal residue" evidence="1">
    <location>
        <position position="1"/>
    </location>
</feature>
<name>X1EDT4_9ZZZZ</name>
<sequence>KIGLDLEGIDDDKLRALEALRVKDRHEMRQEVQDAISPLFSNMIASKYSDWDDLADTRAAASAGRTKGILQPEEVDHLVARGLRMRAALNDAKELGKTEYIASLQNKEGEHIEGSDASGTVTTKVGMLDFSDVVKELNENRI</sequence>
<gene>
    <name evidence="1" type="ORF">S01H4_52807</name>
</gene>
<proteinExistence type="predicted"/>
<dbReference type="EMBL" id="BART01030208">
    <property type="protein sequence ID" value="GAH15314.1"/>
    <property type="molecule type" value="Genomic_DNA"/>
</dbReference>
<organism evidence="1">
    <name type="scientific">marine sediment metagenome</name>
    <dbReference type="NCBI Taxonomy" id="412755"/>
    <lineage>
        <taxon>unclassified sequences</taxon>
        <taxon>metagenomes</taxon>
        <taxon>ecological metagenomes</taxon>
    </lineage>
</organism>
<dbReference type="AlphaFoldDB" id="X1EDT4"/>
<reference evidence="1" key="1">
    <citation type="journal article" date="2014" name="Front. Microbiol.">
        <title>High frequency of phylogenetically diverse reductive dehalogenase-homologous genes in deep subseafloor sedimentary metagenomes.</title>
        <authorList>
            <person name="Kawai M."/>
            <person name="Futagami T."/>
            <person name="Toyoda A."/>
            <person name="Takaki Y."/>
            <person name="Nishi S."/>
            <person name="Hori S."/>
            <person name="Arai W."/>
            <person name="Tsubouchi T."/>
            <person name="Morono Y."/>
            <person name="Uchiyama I."/>
            <person name="Ito T."/>
            <person name="Fujiyama A."/>
            <person name="Inagaki F."/>
            <person name="Takami H."/>
        </authorList>
    </citation>
    <scope>NUCLEOTIDE SEQUENCE</scope>
    <source>
        <strain evidence="1">Expedition CK06-06</strain>
    </source>
</reference>
<evidence type="ECO:0000313" key="1">
    <source>
        <dbReference type="EMBL" id="GAH15314.1"/>
    </source>
</evidence>
<accession>X1EDT4</accession>